<evidence type="ECO:0000313" key="2">
    <source>
        <dbReference type="Proteomes" id="UP000001036"/>
    </source>
</evidence>
<dbReference type="EMBL" id="CP000934">
    <property type="protein sequence ID" value="ACE83518.1"/>
    <property type="molecule type" value="Genomic_DNA"/>
</dbReference>
<reference evidence="1 2" key="1">
    <citation type="journal article" date="2008" name="J. Bacteriol.">
        <title>Insights into plant cell wall degradation from the genome sequence of the soil bacterium Cellvibrio japonicus.</title>
        <authorList>
            <person name="Deboy R.T."/>
            <person name="Mongodin E.F."/>
            <person name="Fouts D.E."/>
            <person name="Tailford L.E."/>
            <person name="Khouri H."/>
            <person name="Emerson J.B."/>
            <person name="Mohamoud Y."/>
            <person name="Watkins K."/>
            <person name="Henrissat B."/>
            <person name="Gilbert H.J."/>
            <person name="Nelson K.E."/>
        </authorList>
    </citation>
    <scope>NUCLEOTIDE SEQUENCE [LARGE SCALE GENOMIC DNA]</scope>
    <source>
        <strain evidence="1 2">Ueda107</strain>
    </source>
</reference>
<dbReference type="HOGENOM" id="CLU_1902922_0_0_6"/>
<gene>
    <name evidence="1" type="ordered locus">CJA_3682</name>
</gene>
<dbReference type="KEGG" id="cja:CJA_3682"/>
<accession>B3PHU1</accession>
<organism evidence="1 2">
    <name type="scientific">Cellvibrio japonicus (strain Ueda107)</name>
    <name type="common">Pseudomonas fluorescens subsp. cellulosa</name>
    <dbReference type="NCBI Taxonomy" id="498211"/>
    <lineage>
        <taxon>Bacteria</taxon>
        <taxon>Pseudomonadati</taxon>
        <taxon>Pseudomonadota</taxon>
        <taxon>Gammaproteobacteria</taxon>
        <taxon>Cellvibrionales</taxon>
        <taxon>Cellvibrionaceae</taxon>
        <taxon>Cellvibrio</taxon>
    </lineage>
</organism>
<evidence type="ECO:0000313" key="1">
    <source>
        <dbReference type="EMBL" id="ACE83518.1"/>
    </source>
</evidence>
<protein>
    <submittedName>
        <fullName evidence="1">Uncharacterized protein</fullName>
    </submittedName>
</protein>
<sequence>MAVLAKRSVSESDGGRTGLGVPWVAADDAEKAGAGGDKGIVGAGLGAVGSEAALASAALNAADEGTADAGATAGVDAPEGVFAIGATSAADGVPASGCRRDVGMPVAMPGVAGDATEDVSAADSGAVGLWLAS</sequence>
<dbReference type="Proteomes" id="UP000001036">
    <property type="component" value="Chromosome"/>
</dbReference>
<proteinExistence type="predicted"/>
<name>B3PHU1_CELJU</name>
<dbReference type="AlphaFoldDB" id="B3PHU1"/>
<keyword evidence="2" id="KW-1185">Reference proteome</keyword>